<dbReference type="InterPro" id="IPR018247">
    <property type="entry name" value="EF_Hand_1_Ca_BS"/>
</dbReference>
<proteinExistence type="predicted"/>
<dbReference type="Proteomes" id="UP001325680">
    <property type="component" value="Chromosome"/>
</dbReference>
<keyword evidence="3" id="KW-1185">Reference proteome</keyword>
<gene>
    <name evidence="2" type="ORF">U0035_10150</name>
</gene>
<evidence type="ECO:0000313" key="3">
    <source>
        <dbReference type="Proteomes" id="UP001325680"/>
    </source>
</evidence>
<reference evidence="2 3" key="1">
    <citation type="submission" date="2023-12" db="EMBL/GenBank/DDBJ databases">
        <title>Genome sequencing and assembly of bacterial species from a model synthetic community.</title>
        <authorList>
            <person name="Hogle S.L."/>
        </authorList>
    </citation>
    <scope>NUCLEOTIDE SEQUENCE [LARGE SCALE GENOMIC DNA]</scope>
    <source>
        <strain evidence="2 3">HAMBI_3031</strain>
    </source>
</reference>
<organism evidence="2 3">
    <name type="scientific">Niabella yanshanensis</name>
    <dbReference type="NCBI Taxonomy" id="577386"/>
    <lineage>
        <taxon>Bacteria</taxon>
        <taxon>Pseudomonadati</taxon>
        <taxon>Bacteroidota</taxon>
        <taxon>Chitinophagia</taxon>
        <taxon>Chitinophagales</taxon>
        <taxon>Chitinophagaceae</taxon>
        <taxon>Niabella</taxon>
    </lineage>
</organism>
<dbReference type="InterPro" id="IPR055575">
    <property type="entry name" value="DUF7151"/>
</dbReference>
<feature type="domain" description="DUF7151" evidence="1">
    <location>
        <begin position="38"/>
        <end position="83"/>
    </location>
</feature>
<dbReference type="PROSITE" id="PS00018">
    <property type="entry name" value="EF_HAND_1"/>
    <property type="match status" value="2"/>
</dbReference>
<feature type="domain" description="DUF7151" evidence="1">
    <location>
        <begin position="207"/>
        <end position="252"/>
    </location>
</feature>
<name>A0ABZ0WBW6_9BACT</name>
<evidence type="ECO:0000259" key="1">
    <source>
        <dbReference type="Pfam" id="PF23657"/>
    </source>
</evidence>
<dbReference type="EMBL" id="CP139960">
    <property type="protein sequence ID" value="WQD40509.1"/>
    <property type="molecule type" value="Genomic_DNA"/>
</dbReference>
<protein>
    <recommendedName>
        <fullName evidence="1">DUF7151 domain-containing protein</fullName>
    </recommendedName>
</protein>
<dbReference type="RefSeq" id="WP_114792199.1">
    <property type="nucleotide sequence ID" value="NZ_CP139960.1"/>
</dbReference>
<dbReference type="PROSITE" id="PS51257">
    <property type="entry name" value="PROKAR_LIPOPROTEIN"/>
    <property type="match status" value="1"/>
</dbReference>
<evidence type="ECO:0000313" key="2">
    <source>
        <dbReference type="EMBL" id="WQD40509.1"/>
    </source>
</evidence>
<sequence length="352" mass="36164">MRNYFIVFFSFCALLCSCKKGVTGKRGEDGTDGANGKNSLIDFVTEPSGANCANGGYKVLSGIDQNGNGTLDAGEVQVTKYLCNGDNGNGGSGSNGKNSLISFVTEGAGTNCAKGGYKVTSGVDANGNNVLDAAEVQNTAYICNGNEGLTSLSSVVAEPTGTHCPNGGFKVTTGLDVNRNNVLDNSEVQGTQYICNASGGNGTDGFNSLVDVAPEPIGNNCAGGGTRINYGMDLNRNSVLDQAEISRTSYICNANRVYASVVSQTGVTAPVGIPLVNNLGVTVTWTRIAAGRYTGTISPAINLAKTLVLSNNTNVTTTLTSNNSILLENVCTSASTYCDGFVNVTVGLLVVD</sequence>
<accession>A0ABZ0WBW6</accession>
<dbReference type="Pfam" id="PF23657">
    <property type="entry name" value="DUF7151"/>
    <property type="match status" value="4"/>
</dbReference>
<feature type="domain" description="DUF7151" evidence="1">
    <location>
        <begin position="98"/>
        <end position="143"/>
    </location>
</feature>
<feature type="domain" description="DUF7151" evidence="1">
    <location>
        <begin position="151"/>
        <end position="195"/>
    </location>
</feature>